<evidence type="ECO:0008006" key="4">
    <source>
        <dbReference type="Google" id="ProtNLM"/>
    </source>
</evidence>
<keyword evidence="1" id="KW-0812">Transmembrane</keyword>
<evidence type="ECO:0000256" key="1">
    <source>
        <dbReference type="SAM" id="Phobius"/>
    </source>
</evidence>
<reference evidence="2 3" key="1">
    <citation type="submission" date="2016-10" db="EMBL/GenBank/DDBJ databases">
        <authorList>
            <person name="de Groot N.N."/>
        </authorList>
    </citation>
    <scope>NUCLEOTIDE SEQUENCE [LARGE SCALE GENOMIC DNA]</scope>
    <source>
        <strain evidence="2 3">DSM 22007</strain>
    </source>
</reference>
<keyword evidence="1" id="KW-1133">Transmembrane helix</keyword>
<accession>A0A1H9EPF7</accession>
<keyword evidence="3" id="KW-1185">Reference proteome</keyword>
<keyword evidence="1" id="KW-0472">Membrane</keyword>
<evidence type="ECO:0000313" key="3">
    <source>
        <dbReference type="Proteomes" id="UP000198634"/>
    </source>
</evidence>
<feature type="transmembrane region" description="Helical" evidence="1">
    <location>
        <begin position="61"/>
        <end position="84"/>
    </location>
</feature>
<protein>
    <recommendedName>
        <fullName evidence="4">Dihydroorotate dehydrogenase</fullName>
    </recommendedName>
</protein>
<sequence>MAEMDQDEAMLDALFGAARAQVSEPSADLMARVLEDAFAAQVSHNVATVAARPRPGVLSRVMAAIGGWPALAGLATAGVAGLWIGVNPPTVISDTAQMFLGGSSDLYLVDLAPAFGFDLAEG</sequence>
<name>A0A1H9EPF7_9RHOB</name>
<dbReference type="OrthoDB" id="7863719at2"/>
<organism evidence="2 3">
    <name type="scientific">Thalassovita taeanensis</name>
    <dbReference type="NCBI Taxonomy" id="657014"/>
    <lineage>
        <taxon>Bacteria</taxon>
        <taxon>Pseudomonadati</taxon>
        <taxon>Pseudomonadota</taxon>
        <taxon>Alphaproteobacteria</taxon>
        <taxon>Rhodobacterales</taxon>
        <taxon>Roseobacteraceae</taxon>
        <taxon>Thalassovita</taxon>
    </lineage>
</organism>
<evidence type="ECO:0000313" key="2">
    <source>
        <dbReference type="EMBL" id="SEQ27600.1"/>
    </source>
</evidence>
<proteinExistence type="predicted"/>
<dbReference type="Proteomes" id="UP000198634">
    <property type="component" value="Unassembled WGS sequence"/>
</dbReference>
<gene>
    <name evidence="2" type="ORF">SAMN04488092_105126</name>
</gene>
<dbReference type="RefSeq" id="WP_090269591.1">
    <property type="nucleotide sequence ID" value="NZ_FOEP01000005.1"/>
</dbReference>
<dbReference type="STRING" id="657014.SAMN04488092_105126"/>
<dbReference type="AlphaFoldDB" id="A0A1H9EPF7"/>
<dbReference type="EMBL" id="FOEP01000005">
    <property type="protein sequence ID" value="SEQ27600.1"/>
    <property type="molecule type" value="Genomic_DNA"/>
</dbReference>